<organism evidence="2 3">
    <name type="scientific">Candidatus Magnetobacterium casense</name>
    <dbReference type="NCBI Taxonomy" id="1455061"/>
    <lineage>
        <taxon>Bacteria</taxon>
        <taxon>Pseudomonadati</taxon>
        <taxon>Nitrospirota</taxon>
        <taxon>Thermodesulfovibrionia</taxon>
        <taxon>Thermodesulfovibrionales</taxon>
        <taxon>Candidatus Magnetobacteriaceae</taxon>
        <taxon>Candidatus Magnetobacterium</taxon>
    </lineage>
</organism>
<protein>
    <submittedName>
        <fullName evidence="2">Cyclic nucleotide-binding domain-containing protein</fullName>
    </submittedName>
</protein>
<dbReference type="SMART" id="SM00100">
    <property type="entry name" value="cNMP"/>
    <property type="match status" value="2"/>
</dbReference>
<feature type="domain" description="Cyclic nucleotide-binding" evidence="1">
    <location>
        <begin position="47"/>
        <end position="189"/>
    </location>
</feature>
<proteinExistence type="predicted"/>
<reference evidence="2 3" key="1">
    <citation type="journal article" date="2020" name="J Geophys Res Biogeosci">
        <title>Magnetotaxis as an Adaptation to Enable Bacterial Shuttling of Microbial Sulfur and Sulfur Cycling Across Aquatic Oxic#Anoxic Interfaces.</title>
        <authorList>
            <person name="Li J."/>
            <person name="Liu P."/>
            <person name="Wang J."/>
            <person name="Roberts A.P."/>
            <person name="Pan Y."/>
        </authorList>
    </citation>
    <scope>NUCLEOTIDE SEQUENCE [LARGE SCALE GENOMIC DNA]</scope>
    <source>
        <strain evidence="2 3">MYR-1_YQ</strain>
    </source>
</reference>
<keyword evidence="3" id="KW-1185">Reference proteome</keyword>
<evidence type="ECO:0000313" key="3">
    <source>
        <dbReference type="Proteomes" id="UP001196980"/>
    </source>
</evidence>
<evidence type="ECO:0000313" key="2">
    <source>
        <dbReference type="EMBL" id="MBV6342059.1"/>
    </source>
</evidence>
<evidence type="ECO:0000259" key="1">
    <source>
        <dbReference type="PROSITE" id="PS50042"/>
    </source>
</evidence>
<dbReference type="RefSeq" id="WP_218252686.1">
    <property type="nucleotide sequence ID" value="NZ_JABXWD010000190.1"/>
</dbReference>
<dbReference type="InterPro" id="IPR050503">
    <property type="entry name" value="cAMP-dep_PK_reg_su-like"/>
</dbReference>
<accession>A0ABS6RZI9</accession>
<feature type="domain" description="Cyclic nucleotide-binding" evidence="1">
    <location>
        <begin position="341"/>
        <end position="463"/>
    </location>
</feature>
<dbReference type="Pfam" id="PF00027">
    <property type="entry name" value="cNMP_binding"/>
    <property type="match status" value="2"/>
</dbReference>
<dbReference type="PANTHER" id="PTHR11635:SF152">
    <property type="entry name" value="CAMP-DEPENDENT PROTEIN KINASE TYPE I REGULATORY SUBUNIT-RELATED"/>
    <property type="match status" value="1"/>
</dbReference>
<dbReference type="Proteomes" id="UP001196980">
    <property type="component" value="Unassembled WGS sequence"/>
</dbReference>
<dbReference type="PANTHER" id="PTHR11635">
    <property type="entry name" value="CAMP-DEPENDENT PROTEIN KINASE REGULATORY CHAIN"/>
    <property type="match status" value="1"/>
</dbReference>
<dbReference type="PROSITE" id="PS50042">
    <property type="entry name" value="CNMP_BINDING_3"/>
    <property type="match status" value="2"/>
</dbReference>
<dbReference type="InterPro" id="IPR000595">
    <property type="entry name" value="cNMP-bd_dom"/>
</dbReference>
<dbReference type="CDD" id="cd00038">
    <property type="entry name" value="CAP_ED"/>
    <property type="match status" value="2"/>
</dbReference>
<name>A0ABS6RZI9_9BACT</name>
<dbReference type="EMBL" id="JABXWD010000190">
    <property type="protein sequence ID" value="MBV6342059.1"/>
    <property type="molecule type" value="Genomic_DNA"/>
</dbReference>
<sequence>MKKSDFNFSYLISYLYNAIKSEDIDEAYDTFLLILDLVFLGKDVPRFFAELLDKNTLKMLTDIDLVKYKGKETICKEGEHSESMFIIVSGTVRVSQKKIKTRGTILPLPPVLLNNLINNLLMGGTRTLSTLSTGDFFGESALFSSKPMPVTATALTDVETLVITNKTLQKAMSVKPDLRSLLKEFYVSRLDSMFESLQKEQSMLQSCVCENLIGAAMPGESGFSSNVLLLGAEATMDETMRGQTTFSLKPKSRLETGLDKVKTLYAENRKPEAALLYLTLSRLFFNDLTDIAFGMFTIKVLNNPKFKNVKLLSDVLGKIQSIMPEKFTQPEPVDETDYRTNFLLLFNDLLKRKLDKVSLQQYNKGQTIINHADISDSIYVIKAGSVKIVSPQTLPYKVGSGDIILGKGEILGEIAFFTRQPNTATVIAAEDTSLYELNRPIVTEIVKEYPEVLKFFEKVYQDRIAELIKEAEAIKAYYKNDLTL</sequence>
<comment type="caution">
    <text evidence="2">The sequence shown here is derived from an EMBL/GenBank/DDBJ whole genome shotgun (WGS) entry which is preliminary data.</text>
</comment>
<gene>
    <name evidence="2" type="ORF">HWQ67_10725</name>
</gene>